<evidence type="ECO:0000256" key="5">
    <source>
        <dbReference type="RuleBase" id="RU000499"/>
    </source>
</evidence>
<dbReference type="PANTHER" id="PTHR11592">
    <property type="entry name" value="GLUTATHIONE PEROXIDASE"/>
    <property type="match status" value="1"/>
</dbReference>
<dbReference type="FunFam" id="3.40.30.10:FF:000010">
    <property type="entry name" value="Glutathione peroxidase"/>
    <property type="match status" value="1"/>
</dbReference>
<dbReference type="CDD" id="cd00340">
    <property type="entry name" value="GSH_Peroxidase"/>
    <property type="match status" value="1"/>
</dbReference>
<evidence type="ECO:0000256" key="1">
    <source>
        <dbReference type="ARBA" id="ARBA00006926"/>
    </source>
</evidence>
<proteinExistence type="inferred from homology"/>
<dbReference type="OrthoDB" id="9789406at2"/>
<dbReference type="Pfam" id="PF00255">
    <property type="entry name" value="GSHPx"/>
    <property type="match status" value="1"/>
</dbReference>
<dbReference type="InterPro" id="IPR029759">
    <property type="entry name" value="GPX_AS"/>
</dbReference>
<dbReference type="Proteomes" id="UP000319499">
    <property type="component" value="Unassembled WGS sequence"/>
</dbReference>
<sequence>MKKIIITCGILGLLQLTLINCNAKTEVKQESNSSENNLSKKDSISTIYSFEVTDIDGKPFKMDSLKGKKIMIVNTASKCGNTPQYADLEKLYNTYKDKNFVILGFPANDFLGQEPGSNEEIKKFCTANFNVSFPMMSKISVKGDEIAPIYKWLTKKSENGVMDSEVEWNFQKYLIDENGKLVDVVPPKESILSDKVKNWIENKK</sequence>
<feature type="active site" evidence="4">
    <location>
        <position position="79"/>
    </location>
</feature>
<dbReference type="EMBL" id="SELH01000026">
    <property type="protein sequence ID" value="TWP26127.1"/>
    <property type="molecule type" value="Genomic_DNA"/>
</dbReference>
<dbReference type="PROSITE" id="PS51355">
    <property type="entry name" value="GLUTATHIONE_PEROXID_3"/>
    <property type="match status" value="1"/>
</dbReference>
<protein>
    <recommendedName>
        <fullName evidence="5">Glutathione peroxidase</fullName>
    </recommendedName>
</protein>
<keyword evidence="6" id="KW-0732">Signal</keyword>
<keyword evidence="8" id="KW-1185">Reference proteome</keyword>
<name>A0A563D7Q6_9FLAO</name>
<dbReference type="PROSITE" id="PS00460">
    <property type="entry name" value="GLUTATHIONE_PEROXID_1"/>
    <property type="match status" value="1"/>
</dbReference>
<dbReference type="InterPro" id="IPR036249">
    <property type="entry name" value="Thioredoxin-like_sf"/>
</dbReference>
<dbReference type="PRINTS" id="PR01011">
    <property type="entry name" value="GLUTPROXDASE"/>
</dbReference>
<dbReference type="GO" id="GO:0034599">
    <property type="term" value="P:cellular response to oxidative stress"/>
    <property type="evidence" value="ECO:0007669"/>
    <property type="project" value="TreeGrafter"/>
</dbReference>
<feature type="signal peptide" evidence="6">
    <location>
        <begin position="1"/>
        <end position="23"/>
    </location>
</feature>
<dbReference type="AlphaFoldDB" id="A0A563D7Q6"/>
<dbReference type="RefSeq" id="WP_146262816.1">
    <property type="nucleotide sequence ID" value="NZ_SELG01000041.1"/>
</dbReference>
<dbReference type="PANTHER" id="PTHR11592:SF78">
    <property type="entry name" value="GLUTATHIONE PEROXIDASE"/>
    <property type="match status" value="1"/>
</dbReference>
<evidence type="ECO:0000256" key="2">
    <source>
        <dbReference type="ARBA" id="ARBA00022559"/>
    </source>
</evidence>
<evidence type="ECO:0000256" key="4">
    <source>
        <dbReference type="PIRSR" id="PIRSR000303-1"/>
    </source>
</evidence>
<dbReference type="PIRSF" id="PIRSF000303">
    <property type="entry name" value="Glutathion_perox"/>
    <property type="match status" value="1"/>
</dbReference>
<evidence type="ECO:0000256" key="6">
    <source>
        <dbReference type="SAM" id="SignalP"/>
    </source>
</evidence>
<reference evidence="7 8" key="1">
    <citation type="submission" date="2019-02" db="EMBL/GenBank/DDBJ databases">
        <title>Apibacter muscae sp. nov.: a novel member of the house fly microbiota.</title>
        <authorList>
            <person name="Park R."/>
        </authorList>
    </citation>
    <scope>NUCLEOTIDE SEQUENCE [LARGE SCALE GENOMIC DNA]</scope>
    <source>
        <strain evidence="7 8">AL1</strain>
    </source>
</reference>
<gene>
    <name evidence="7" type="ORF">ETU09_10510</name>
</gene>
<dbReference type="SUPFAM" id="SSF52833">
    <property type="entry name" value="Thioredoxin-like"/>
    <property type="match status" value="1"/>
</dbReference>
<dbReference type="Gene3D" id="3.40.30.10">
    <property type="entry name" value="Glutaredoxin"/>
    <property type="match status" value="1"/>
</dbReference>
<comment type="caution">
    <text evidence="7">The sequence shown here is derived from an EMBL/GenBank/DDBJ whole genome shotgun (WGS) entry which is preliminary data.</text>
</comment>
<evidence type="ECO:0000313" key="8">
    <source>
        <dbReference type="Proteomes" id="UP000319499"/>
    </source>
</evidence>
<keyword evidence="2 5" id="KW-0575">Peroxidase</keyword>
<dbReference type="GO" id="GO:0004601">
    <property type="term" value="F:peroxidase activity"/>
    <property type="evidence" value="ECO:0007669"/>
    <property type="project" value="UniProtKB-KW"/>
</dbReference>
<comment type="similarity">
    <text evidence="1 5">Belongs to the glutathione peroxidase family.</text>
</comment>
<evidence type="ECO:0000313" key="7">
    <source>
        <dbReference type="EMBL" id="TWP26127.1"/>
    </source>
</evidence>
<dbReference type="InterPro" id="IPR000889">
    <property type="entry name" value="Glutathione_peroxidase"/>
</dbReference>
<organism evidence="7 8">
    <name type="scientific">Apibacter muscae</name>
    <dbReference type="NCBI Taxonomy" id="2509004"/>
    <lineage>
        <taxon>Bacteria</taxon>
        <taxon>Pseudomonadati</taxon>
        <taxon>Bacteroidota</taxon>
        <taxon>Flavobacteriia</taxon>
        <taxon>Flavobacteriales</taxon>
        <taxon>Weeksellaceae</taxon>
        <taxon>Apibacter</taxon>
    </lineage>
</organism>
<accession>A0A563D7Q6</accession>
<keyword evidence="3 5" id="KW-0560">Oxidoreductase</keyword>
<evidence type="ECO:0000256" key="3">
    <source>
        <dbReference type="ARBA" id="ARBA00023002"/>
    </source>
</evidence>
<feature type="chain" id="PRO_5022065573" description="Glutathione peroxidase" evidence="6">
    <location>
        <begin position="24"/>
        <end position="204"/>
    </location>
</feature>